<keyword evidence="3" id="KW-0325">Glycoprotein</keyword>
<evidence type="ECO:0000256" key="1">
    <source>
        <dbReference type="ARBA" id="ARBA00022729"/>
    </source>
</evidence>
<dbReference type="InterPro" id="IPR004843">
    <property type="entry name" value="Calcineurin-like_PHP"/>
</dbReference>
<dbReference type="Gene3D" id="3.60.21.10">
    <property type="match status" value="2"/>
</dbReference>
<sequence>MPEDKCSLQYQFGDVTPSQACRISGTSDTTKVPQQFHLAFAGEEAGTGMAISWTTFALESKPAVWIGAKKTKVALVKSAKIETKSYYKDDDYELYSYHAVVGGLKPNTEYFYKVGSDTETKWQSTVSSFKTARSSGDTSPFTVAVFGDMGTEANSVASNKYVNSLVGKVDFVYHLGDVSYADNDFLNAKRIFGFFYEEIFNKFMNSLTNVMRQMAYMVVVGNHEAECHSPTCLLSDSKKDQLGNYTAFNARFRMPSAESGGVLNMWYSFEYASVHFTTISSETDYPDAPSNAYLTNRTYGNFGDQLTWLEADLKAADANRENVPWVIVGMHRPIYTLRSCDANGVPNNDYESLNVQKAFEKLFIKYKVDLVYQGHVHSYERHYPTANNTAVMDGVSKDGKTYTNPQAPVHVIAGMAGNSEGLYQFKDPPSPEWLVLMDNTKYGITTLTVEPTKLTVTTIEAATEKDKTIDQMFLWNQGQGKFLRRRREVHHRRTKTTSEGFVEHVKHFFRDGDNSAMSGSAVDDSKCVYKWSSLSCTPEDSCSLQYQFGDLTPSEACRVSDSSNAIKIPQQFHLAFAGEEAGTGMTISWTTFALDNDPAVWLGSTETKLKVVTDTEVVAKSYYKDDDYELYSYHTVVSGLEPNTEYFYRVGSASDKTFQSAVSSFTTARSSGDDSPFTIVVYGDIGADDNSVATNKYVNTLVDEVDFIYHLGDMSYADNAFLTAKRVFGFYYEQVYNKFMNSMTNVMRQMAYMVLVGNHEAECHSPTCLLSNSKKDQL</sequence>
<evidence type="ECO:0000256" key="3">
    <source>
        <dbReference type="ARBA" id="ARBA00023180"/>
    </source>
</evidence>
<reference evidence="8 9" key="1">
    <citation type="submission" date="2018-07" db="EMBL/GenBank/DDBJ databases">
        <title>Genome sequencing of oomycete isolates from Chile give support for New Zealand origin for Phytophthora kernoviae and make available the first Nothophytophthora sp. genome.</title>
        <authorList>
            <person name="Studholme D.J."/>
            <person name="Sanfuentes E."/>
            <person name="Panda P."/>
            <person name="Hill R."/>
            <person name="Sambles C."/>
            <person name="Grant M."/>
            <person name="Williams N.M."/>
            <person name="Mcdougal R.L."/>
        </authorList>
    </citation>
    <scope>NUCLEOTIDE SEQUENCE [LARGE SCALE GENOMIC DNA]</scope>
    <source>
        <strain evidence="8">Chile2</strain>
    </source>
</reference>
<evidence type="ECO:0000313" key="8">
    <source>
        <dbReference type="EMBL" id="RLN06390.1"/>
    </source>
</evidence>
<dbReference type="EMBL" id="MAYM02001966">
    <property type="protein sequence ID" value="RLN06390.1"/>
    <property type="molecule type" value="Genomic_DNA"/>
</dbReference>
<proteinExistence type="inferred from homology"/>
<dbReference type="Pfam" id="PF16656">
    <property type="entry name" value="Pur_ac_phosph_N"/>
    <property type="match status" value="2"/>
</dbReference>
<comment type="caution">
    <text evidence="8">The sequence shown here is derived from an EMBL/GenBank/DDBJ whole genome shotgun (WGS) entry which is preliminary data.</text>
</comment>
<comment type="similarity">
    <text evidence="4">Belongs to the metallophosphoesterase superfamily. Purple acid phosphatase family.</text>
</comment>
<feature type="domain" description="Purple acid phosphatase N-terminal" evidence="7">
    <location>
        <begin position="569"/>
        <end position="667"/>
    </location>
</feature>
<evidence type="ECO:0000259" key="6">
    <source>
        <dbReference type="Pfam" id="PF14008"/>
    </source>
</evidence>
<protein>
    <recommendedName>
        <fullName evidence="4">Purple acid phosphatase</fullName>
        <ecNumber evidence="4">3.1.3.2</ecNumber>
    </recommendedName>
</protein>
<dbReference type="PANTHER" id="PTHR22953:SF153">
    <property type="entry name" value="PURPLE ACID PHOSPHATASE"/>
    <property type="match status" value="1"/>
</dbReference>
<accession>A0A3R7FYV4</accession>
<feature type="non-terminal residue" evidence="8">
    <location>
        <position position="778"/>
    </location>
</feature>
<dbReference type="InterPro" id="IPR029052">
    <property type="entry name" value="Metallo-depent_PP-like"/>
</dbReference>
<dbReference type="EC" id="3.1.3.2" evidence="4"/>
<dbReference type="InterPro" id="IPR039331">
    <property type="entry name" value="PAPs-like"/>
</dbReference>
<evidence type="ECO:0000256" key="2">
    <source>
        <dbReference type="ARBA" id="ARBA00022801"/>
    </source>
</evidence>
<organism evidence="8 9">
    <name type="scientific">Phytophthora kernoviae</name>
    <dbReference type="NCBI Taxonomy" id="325452"/>
    <lineage>
        <taxon>Eukaryota</taxon>
        <taxon>Sar</taxon>
        <taxon>Stramenopiles</taxon>
        <taxon>Oomycota</taxon>
        <taxon>Peronosporomycetes</taxon>
        <taxon>Peronosporales</taxon>
        <taxon>Peronosporaceae</taxon>
        <taxon>Phytophthora</taxon>
    </lineage>
</organism>
<dbReference type="SUPFAM" id="SSF56300">
    <property type="entry name" value="Metallo-dependent phosphatases"/>
    <property type="match status" value="2"/>
</dbReference>
<comment type="catalytic activity">
    <reaction evidence="4">
        <text>a phosphate monoester + H2O = an alcohol + phosphate</text>
        <dbReference type="Rhea" id="RHEA:15017"/>
        <dbReference type="ChEBI" id="CHEBI:15377"/>
        <dbReference type="ChEBI" id="CHEBI:30879"/>
        <dbReference type="ChEBI" id="CHEBI:43474"/>
        <dbReference type="ChEBI" id="CHEBI:67140"/>
        <dbReference type="EC" id="3.1.3.2"/>
    </reaction>
</comment>
<name>A0A3R7FYV4_9STRA</name>
<dbReference type="InterPro" id="IPR008963">
    <property type="entry name" value="Purple_acid_Pase-like_N"/>
</dbReference>
<gene>
    <name evidence="8" type="ORF">BBI17_009362</name>
</gene>
<dbReference type="CDD" id="cd00839">
    <property type="entry name" value="MPP_PAPs"/>
    <property type="match status" value="1"/>
</dbReference>
<evidence type="ECO:0000259" key="5">
    <source>
        <dbReference type="Pfam" id="PF00149"/>
    </source>
</evidence>
<feature type="domain" description="Calcineurin-like phosphoesterase" evidence="5">
    <location>
        <begin position="142"/>
        <end position="379"/>
    </location>
</feature>
<dbReference type="SUPFAM" id="SSF49363">
    <property type="entry name" value="Purple acid phosphatase, N-terminal domain"/>
    <property type="match status" value="2"/>
</dbReference>
<feature type="domain" description="Calcineurin-like phosphoesterase" evidence="5">
    <location>
        <begin position="678"/>
        <end position="763"/>
    </location>
</feature>
<keyword evidence="2 4" id="KW-0378">Hydrolase</keyword>
<dbReference type="AlphaFoldDB" id="A0A3R7FYV4"/>
<keyword evidence="1" id="KW-0732">Signal</keyword>
<feature type="domain" description="Purple acid phosphatase C-terminal" evidence="6">
    <location>
        <begin position="407"/>
        <end position="470"/>
    </location>
</feature>
<evidence type="ECO:0000256" key="4">
    <source>
        <dbReference type="RuleBase" id="RU361203"/>
    </source>
</evidence>
<evidence type="ECO:0000313" key="9">
    <source>
        <dbReference type="Proteomes" id="UP000285883"/>
    </source>
</evidence>
<feature type="domain" description="Purple acid phosphatase N-terminal" evidence="7">
    <location>
        <begin position="33"/>
        <end position="131"/>
    </location>
</feature>
<dbReference type="Proteomes" id="UP000285883">
    <property type="component" value="Unassembled WGS sequence"/>
</dbReference>
<dbReference type="PANTHER" id="PTHR22953">
    <property type="entry name" value="ACID PHOSPHATASE RELATED"/>
    <property type="match status" value="1"/>
</dbReference>
<dbReference type="Pfam" id="PF00149">
    <property type="entry name" value="Metallophos"/>
    <property type="match status" value="2"/>
</dbReference>
<dbReference type="InterPro" id="IPR041792">
    <property type="entry name" value="MPP_PAP"/>
</dbReference>
<dbReference type="Pfam" id="PF14008">
    <property type="entry name" value="Metallophos_C"/>
    <property type="match status" value="1"/>
</dbReference>
<dbReference type="Gene3D" id="2.60.40.380">
    <property type="entry name" value="Purple acid phosphatase-like, N-terminal"/>
    <property type="match status" value="2"/>
</dbReference>
<dbReference type="GO" id="GO:0046872">
    <property type="term" value="F:metal ion binding"/>
    <property type="evidence" value="ECO:0007669"/>
    <property type="project" value="InterPro"/>
</dbReference>
<evidence type="ECO:0000259" key="7">
    <source>
        <dbReference type="Pfam" id="PF16656"/>
    </source>
</evidence>
<dbReference type="GO" id="GO:0003993">
    <property type="term" value="F:acid phosphatase activity"/>
    <property type="evidence" value="ECO:0007669"/>
    <property type="project" value="UniProtKB-EC"/>
</dbReference>
<dbReference type="InterPro" id="IPR015914">
    <property type="entry name" value="PAPs_N"/>
</dbReference>
<dbReference type="InterPro" id="IPR025733">
    <property type="entry name" value="PAPs_C"/>
</dbReference>